<reference evidence="1 2" key="1">
    <citation type="submission" date="2023-03" db="EMBL/GenBank/DDBJ databases">
        <authorList>
            <person name="Pearce D."/>
        </authorList>
    </citation>
    <scope>NUCLEOTIDE SEQUENCE [LARGE SCALE GENOMIC DNA]</scope>
    <source>
        <strain evidence="1">Msz</strain>
    </source>
</reference>
<organism evidence="1 2">
    <name type="scientific">Methylocaldum szegediense</name>
    <dbReference type="NCBI Taxonomy" id="73780"/>
    <lineage>
        <taxon>Bacteria</taxon>
        <taxon>Pseudomonadati</taxon>
        <taxon>Pseudomonadota</taxon>
        <taxon>Gammaproteobacteria</taxon>
        <taxon>Methylococcales</taxon>
        <taxon>Methylococcaceae</taxon>
        <taxon>Methylocaldum</taxon>
    </lineage>
</organism>
<evidence type="ECO:0008006" key="3">
    <source>
        <dbReference type="Google" id="ProtNLM"/>
    </source>
</evidence>
<evidence type="ECO:0000313" key="2">
    <source>
        <dbReference type="Proteomes" id="UP001162030"/>
    </source>
</evidence>
<accession>A0ABM9I410</accession>
<protein>
    <recommendedName>
        <fullName evidence="3">Acetyltransferase</fullName>
    </recommendedName>
</protein>
<sequence>MFLKLKKNGHLVEVLSLNDLVNPIHKTVVGRLHWGEEMQDPEKFPKTDLVFPSGEELPVCWTDVHYRDKELPASKP</sequence>
<dbReference type="Proteomes" id="UP001162030">
    <property type="component" value="Chromosome"/>
</dbReference>
<dbReference type="EMBL" id="OX458333">
    <property type="protein sequence ID" value="CAI8877338.1"/>
    <property type="molecule type" value="Genomic_DNA"/>
</dbReference>
<keyword evidence="2" id="KW-1185">Reference proteome</keyword>
<evidence type="ECO:0000313" key="1">
    <source>
        <dbReference type="EMBL" id="CAI8877338.1"/>
    </source>
</evidence>
<dbReference type="RefSeq" id="WP_026611213.1">
    <property type="nucleotide sequence ID" value="NZ_OX458333.1"/>
</dbReference>
<proteinExistence type="predicted"/>
<gene>
    <name evidence="1" type="ORF">MSZNOR_2996</name>
</gene>
<name>A0ABM9I410_9GAMM</name>